<sequence>MKNLISFIALFFIGLQVSFSQTDKDSTTSNADNFNLEGALAMFKQANSLEEFEKLINLESNSVHNLDLNNDEKADYISVNSIQDSDSHVIILQVWLNATEKQDIATIGIEKTGNEKADLQIIGDESIFGEEAIVEPFELTENIEKGKGPAYAEININTTTVNVWFWPCVRWVYAPNYRLYTSPFRWNAYPIWWKPWRPINVALFSSRGLAYKSNFHRTYTVRVVKARKIYVPRRSQTTLIVKNKRGTTVIRKGKRGKTTVIKRNRRR</sequence>
<reference evidence="1 2" key="1">
    <citation type="submission" date="2020-02" db="EMBL/GenBank/DDBJ databases">
        <authorList>
            <person name="Chen W.-M."/>
        </authorList>
    </citation>
    <scope>NUCLEOTIDE SEQUENCE [LARGE SCALE GENOMIC DNA]</scope>
    <source>
        <strain evidence="1 2">KDG-16</strain>
    </source>
</reference>
<dbReference type="RefSeq" id="WP_166075953.1">
    <property type="nucleotide sequence ID" value="NZ_JAAJBT010000001.1"/>
</dbReference>
<name>A0ABX0I292_9FLAO</name>
<evidence type="ECO:0000313" key="1">
    <source>
        <dbReference type="EMBL" id="NHM00919.1"/>
    </source>
</evidence>
<keyword evidence="2" id="KW-1185">Reference proteome</keyword>
<organism evidence="1 2">
    <name type="scientific">Flavobacterium difficile</name>
    <dbReference type="NCBI Taxonomy" id="2709659"/>
    <lineage>
        <taxon>Bacteria</taxon>
        <taxon>Pseudomonadati</taxon>
        <taxon>Bacteroidota</taxon>
        <taxon>Flavobacteriia</taxon>
        <taxon>Flavobacteriales</taxon>
        <taxon>Flavobacteriaceae</taxon>
        <taxon>Flavobacterium</taxon>
    </lineage>
</organism>
<gene>
    <name evidence="1" type="ORF">G4D72_02215</name>
</gene>
<comment type="caution">
    <text evidence="1">The sequence shown here is derived from an EMBL/GenBank/DDBJ whole genome shotgun (WGS) entry which is preliminary data.</text>
</comment>
<protein>
    <submittedName>
        <fullName evidence="1">Uncharacterized protein</fullName>
    </submittedName>
</protein>
<dbReference type="EMBL" id="JAAJBT010000001">
    <property type="protein sequence ID" value="NHM00919.1"/>
    <property type="molecule type" value="Genomic_DNA"/>
</dbReference>
<proteinExistence type="predicted"/>
<accession>A0ABX0I292</accession>
<dbReference type="Proteomes" id="UP000800984">
    <property type="component" value="Unassembled WGS sequence"/>
</dbReference>
<evidence type="ECO:0000313" key="2">
    <source>
        <dbReference type="Proteomes" id="UP000800984"/>
    </source>
</evidence>